<dbReference type="GO" id="GO:0005886">
    <property type="term" value="C:plasma membrane"/>
    <property type="evidence" value="ECO:0007669"/>
    <property type="project" value="UniProtKB-SubCell"/>
</dbReference>
<keyword evidence="7 8" id="KW-0472">Membrane</keyword>
<evidence type="ECO:0000256" key="8">
    <source>
        <dbReference type="RuleBase" id="RU363032"/>
    </source>
</evidence>
<organism evidence="10 11">
    <name type="scientific">Leucobacter weissii</name>
    <dbReference type="NCBI Taxonomy" id="1983706"/>
    <lineage>
        <taxon>Bacteria</taxon>
        <taxon>Bacillati</taxon>
        <taxon>Actinomycetota</taxon>
        <taxon>Actinomycetes</taxon>
        <taxon>Micrococcales</taxon>
        <taxon>Microbacteriaceae</taxon>
        <taxon>Leucobacter</taxon>
    </lineage>
</organism>
<evidence type="ECO:0000313" key="11">
    <source>
        <dbReference type="Proteomes" id="UP000664382"/>
    </source>
</evidence>
<dbReference type="RefSeq" id="WP_208095936.1">
    <property type="nucleotide sequence ID" value="NZ_JAGDYM010000004.1"/>
</dbReference>
<comment type="subcellular location">
    <subcellularLocation>
        <location evidence="1 8">Cell membrane</location>
        <topology evidence="1 8">Multi-pass membrane protein</topology>
    </subcellularLocation>
</comment>
<evidence type="ECO:0000313" key="10">
    <source>
        <dbReference type="EMBL" id="MBO1900973.1"/>
    </source>
</evidence>
<dbReference type="Pfam" id="PF00528">
    <property type="entry name" value="BPD_transp_1"/>
    <property type="match status" value="1"/>
</dbReference>
<gene>
    <name evidence="10" type="ORF">J4H92_03295</name>
</gene>
<proteinExistence type="inferred from homology"/>
<feature type="transmembrane region" description="Helical" evidence="8">
    <location>
        <begin position="149"/>
        <end position="172"/>
    </location>
</feature>
<evidence type="ECO:0000256" key="4">
    <source>
        <dbReference type="ARBA" id="ARBA00022475"/>
    </source>
</evidence>
<dbReference type="AlphaFoldDB" id="A0A939SB22"/>
<dbReference type="GO" id="GO:0055085">
    <property type="term" value="P:transmembrane transport"/>
    <property type="evidence" value="ECO:0007669"/>
    <property type="project" value="InterPro"/>
</dbReference>
<dbReference type="PANTHER" id="PTHR42929:SF5">
    <property type="entry name" value="ABC TRANSPORTER PERMEASE PROTEIN"/>
    <property type="match status" value="1"/>
</dbReference>
<keyword evidence="3 8" id="KW-0813">Transport</keyword>
<feature type="transmembrane region" description="Helical" evidence="8">
    <location>
        <begin position="193"/>
        <end position="221"/>
    </location>
</feature>
<keyword evidence="4" id="KW-1003">Cell membrane</keyword>
<sequence length="282" mass="30015">MAARLTKAPAEARRAGWLLLLPAALLLALFFLVPLGLMVETSLRDGFETYVEIFTSPVYGLVLGNTVRTAVLTTVFCLLLAYPYAYVLTRVGPRLRLVMLGVVLLPFWTSLLVRSFAWVGLLQDSGILNQALQALGLVDGPLQLIRTPVGVLVGMVHVLLPYMVLPLVNTMGQIDGSVLRAASSLGAGPLRRFARVFLPLSVPGVLSGSVLVLVLSLGFYITPALLGGARDAMIGETIVQEVTRYGPVMASALGLVLLVGTLISLALLLAVQRIGSTRRSAA</sequence>
<protein>
    <submittedName>
        <fullName evidence="10">ABC transporter permease</fullName>
    </submittedName>
</protein>
<evidence type="ECO:0000256" key="1">
    <source>
        <dbReference type="ARBA" id="ARBA00004651"/>
    </source>
</evidence>
<comment type="caution">
    <text evidence="10">The sequence shown here is derived from an EMBL/GenBank/DDBJ whole genome shotgun (WGS) entry which is preliminary data.</text>
</comment>
<keyword evidence="6 8" id="KW-1133">Transmembrane helix</keyword>
<feature type="transmembrane region" description="Helical" evidence="8">
    <location>
        <begin position="248"/>
        <end position="271"/>
    </location>
</feature>
<keyword evidence="11" id="KW-1185">Reference proteome</keyword>
<dbReference type="Proteomes" id="UP000664382">
    <property type="component" value="Unassembled WGS sequence"/>
</dbReference>
<evidence type="ECO:0000256" key="3">
    <source>
        <dbReference type="ARBA" id="ARBA00022448"/>
    </source>
</evidence>
<feature type="transmembrane region" description="Helical" evidence="8">
    <location>
        <begin position="97"/>
        <end position="119"/>
    </location>
</feature>
<dbReference type="EMBL" id="JAGDYM010000004">
    <property type="protein sequence ID" value="MBO1900973.1"/>
    <property type="molecule type" value="Genomic_DNA"/>
</dbReference>
<evidence type="ECO:0000256" key="5">
    <source>
        <dbReference type="ARBA" id="ARBA00022692"/>
    </source>
</evidence>
<dbReference type="PANTHER" id="PTHR42929">
    <property type="entry name" value="INNER MEMBRANE ABC TRANSPORTER PERMEASE PROTEIN YDCU-RELATED-RELATED"/>
    <property type="match status" value="1"/>
</dbReference>
<feature type="transmembrane region" description="Helical" evidence="8">
    <location>
        <begin position="62"/>
        <end position="85"/>
    </location>
</feature>
<feature type="domain" description="ABC transmembrane type-1" evidence="9">
    <location>
        <begin position="63"/>
        <end position="268"/>
    </location>
</feature>
<reference evidence="10" key="1">
    <citation type="submission" date="2021-03" db="EMBL/GenBank/DDBJ databases">
        <title>Leucobacter chromiisoli sp. nov., isolated from chromium-containing soil of chemical plant.</title>
        <authorList>
            <person name="Xu Z."/>
        </authorList>
    </citation>
    <scope>NUCLEOTIDE SEQUENCE</scope>
    <source>
        <strain evidence="10">S27</strain>
    </source>
</reference>
<dbReference type="Gene3D" id="1.10.3720.10">
    <property type="entry name" value="MetI-like"/>
    <property type="match status" value="1"/>
</dbReference>
<keyword evidence="5 8" id="KW-0812">Transmembrane</keyword>
<evidence type="ECO:0000256" key="2">
    <source>
        <dbReference type="ARBA" id="ARBA00007069"/>
    </source>
</evidence>
<dbReference type="CDD" id="cd06261">
    <property type="entry name" value="TM_PBP2"/>
    <property type="match status" value="1"/>
</dbReference>
<dbReference type="SUPFAM" id="SSF161098">
    <property type="entry name" value="MetI-like"/>
    <property type="match status" value="1"/>
</dbReference>
<dbReference type="PROSITE" id="PS50928">
    <property type="entry name" value="ABC_TM1"/>
    <property type="match status" value="1"/>
</dbReference>
<evidence type="ECO:0000256" key="7">
    <source>
        <dbReference type="ARBA" id="ARBA00023136"/>
    </source>
</evidence>
<evidence type="ECO:0000259" key="9">
    <source>
        <dbReference type="PROSITE" id="PS50928"/>
    </source>
</evidence>
<dbReference type="InterPro" id="IPR000515">
    <property type="entry name" value="MetI-like"/>
</dbReference>
<accession>A0A939SB22</accession>
<evidence type="ECO:0000256" key="6">
    <source>
        <dbReference type="ARBA" id="ARBA00022989"/>
    </source>
</evidence>
<comment type="similarity">
    <text evidence="2">Belongs to the binding-protein-dependent transport system permease family. CysTW subfamily.</text>
</comment>
<dbReference type="InterPro" id="IPR035906">
    <property type="entry name" value="MetI-like_sf"/>
</dbReference>
<name>A0A939SB22_9MICO</name>